<proteinExistence type="predicted"/>
<organism evidence="1">
    <name type="scientific">Cupriavidus necator</name>
    <name type="common">Alcaligenes eutrophus</name>
    <name type="synonym">Ralstonia eutropha</name>
    <dbReference type="NCBI Taxonomy" id="106590"/>
    <lineage>
        <taxon>Bacteria</taxon>
        <taxon>Pseudomonadati</taxon>
        <taxon>Pseudomonadota</taxon>
        <taxon>Betaproteobacteria</taxon>
        <taxon>Burkholderiales</taxon>
        <taxon>Burkholderiaceae</taxon>
        <taxon>Cupriavidus</taxon>
    </lineage>
</organism>
<gene>
    <name evidence="1" type="ORF">CNECB9_80011</name>
</gene>
<dbReference type="EMBL" id="FMSH01000529">
    <property type="protein sequence ID" value="SCV01089.1"/>
    <property type="molecule type" value="Genomic_DNA"/>
</dbReference>
<protein>
    <submittedName>
        <fullName evidence="1">Uncharacterized protein</fullName>
    </submittedName>
</protein>
<name>A0A1K0ISJ0_CUPNE</name>
<dbReference type="AlphaFoldDB" id="A0A1K0ISJ0"/>
<sequence>MGCHRDQRCLRRALHPGALPDASARNIFAFPRGSAGKLLIPKGLFKKFRRAGKPPRGSGHALQWKQYHDRPPHHEDLACRYPLEPTACRRH</sequence>
<accession>A0A1K0ISJ0</accession>
<evidence type="ECO:0000313" key="1">
    <source>
        <dbReference type="EMBL" id="SCV01089.1"/>
    </source>
</evidence>
<reference evidence="1" key="1">
    <citation type="submission" date="2016-09" db="EMBL/GenBank/DDBJ databases">
        <authorList>
            <person name="Capua I."/>
            <person name="De Benedictis P."/>
            <person name="Joannis T."/>
            <person name="Lombin L.H."/>
            <person name="Cattoli G."/>
        </authorList>
    </citation>
    <scope>NUCLEOTIDE SEQUENCE</scope>
    <source>
        <strain evidence="1">B9</strain>
    </source>
</reference>